<dbReference type="Proteomes" id="UP000017836">
    <property type="component" value="Unassembled WGS sequence"/>
</dbReference>
<dbReference type="SUPFAM" id="SSF52777">
    <property type="entry name" value="CoA-dependent acyltransferases"/>
    <property type="match status" value="1"/>
</dbReference>
<reference evidence="3" key="1">
    <citation type="journal article" date="2013" name="Science">
        <title>The Amborella genome and the evolution of flowering plants.</title>
        <authorList>
            <consortium name="Amborella Genome Project"/>
        </authorList>
    </citation>
    <scope>NUCLEOTIDE SEQUENCE [LARGE SCALE GENOMIC DNA]</scope>
</reference>
<dbReference type="KEGG" id="atr:18437866"/>
<keyword evidence="1" id="KW-0808">Transferase</keyword>
<dbReference type="HOGENOM" id="CLU_014546_3_0_1"/>
<evidence type="ECO:0000256" key="1">
    <source>
        <dbReference type="ARBA" id="ARBA00022679"/>
    </source>
</evidence>
<dbReference type="eggNOG" id="ENOG502QT4F">
    <property type="taxonomic scope" value="Eukaryota"/>
</dbReference>
<accession>W1PPK5</accession>
<dbReference type="AlphaFoldDB" id="W1PPK5"/>
<keyword evidence="3" id="KW-1185">Reference proteome</keyword>
<name>W1PPK5_AMBTC</name>
<dbReference type="PANTHER" id="PTHR31896">
    <property type="entry name" value="FAMILY REGULATORY PROTEIN, PUTATIVE (AFU_ORTHOLOGUE AFUA_3G14730)-RELATED"/>
    <property type="match status" value="1"/>
</dbReference>
<dbReference type="OMA" id="QFFNTWA"/>
<dbReference type="Pfam" id="PF02458">
    <property type="entry name" value="Transferase"/>
    <property type="match status" value="2"/>
</dbReference>
<gene>
    <name evidence="2" type="ORF">AMTR_s00029p00222850</name>
</gene>
<dbReference type="OrthoDB" id="1862401at2759"/>
<dbReference type="Gene3D" id="3.30.559.10">
    <property type="entry name" value="Chloramphenicol acetyltransferase-like domain"/>
    <property type="match status" value="2"/>
</dbReference>
<dbReference type="InterPro" id="IPR051283">
    <property type="entry name" value="Sec_Metabolite_Acyltrans"/>
</dbReference>
<organism evidence="2 3">
    <name type="scientific">Amborella trichopoda</name>
    <dbReference type="NCBI Taxonomy" id="13333"/>
    <lineage>
        <taxon>Eukaryota</taxon>
        <taxon>Viridiplantae</taxon>
        <taxon>Streptophyta</taxon>
        <taxon>Embryophyta</taxon>
        <taxon>Tracheophyta</taxon>
        <taxon>Spermatophyta</taxon>
        <taxon>Magnoliopsida</taxon>
        <taxon>Amborellales</taxon>
        <taxon>Amborellaceae</taxon>
        <taxon>Amborella</taxon>
    </lineage>
</organism>
<protein>
    <submittedName>
        <fullName evidence="2">Uncharacterized protein</fullName>
    </submittedName>
</protein>
<dbReference type="GO" id="GO:0016747">
    <property type="term" value="F:acyltransferase activity, transferring groups other than amino-acyl groups"/>
    <property type="evidence" value="ECO:0000318"/>
    <property type="project" value="GO_Central"/>
</dbReference>
<dbReference type="Gramene" id="ERN09709">
    <property type="protein sequence ID" value="ERN09709"/>
    <property type="gene ID" value="AMTR_s00029p00222850"/>
</dbReference>
<dbReference type="InterPro" id="IPR023213">
    <property type="entry name" value="CAT-like_dom_sf"/>
</dbReference>
<dbReference type="GO" id="GO:0005737">
    <property type="term" value="C:cytoplasm"/>
    <property type="evidence" value="ECO:0000318"/>
    <property type="project" value="GO_Central"/>
</dbReference>
<sequence length="564" mass="62112">MDTPPSVSIVSRTTVFPDEPSDFRRIKLTVSDLPMLSLHYIQKGLLFSRPKASESGDFFAGFRQSLSKALNQFPMLAGRMTTDTNGHVFVVCNGEGADLTHAKLDGFSISGVLSPEYTPEIVREFFAMDGVGSYSGHFMPLLAVQITELDDGVFIGCSVNHAVVDGTSYWEFFNAWAAIHCQKKEVSRRAMPEIGRKFVKDSMAVLKFQDGGPPPPPILGPSQLCERIIGFSREAVLELKTMANRLNQRETPPNLAEIMGKECNDKKLKRSGGAANFGIDDGYGNENNENVFNMAAPPNAPELPNFVEFSRKKNKDERLNNHRKDPAITNFCNGEAIGKATHDNWLKFRIRNGVVPPNLAAIRPPLASPPNLSARKDEISSFQALCGLLWVSVTRARRMEPGALTMFRMAVNCRHRMRPPVAPDYFGNGIQSMPTQAKARDVTGLSLGWCAALLHKGVGAYDNDTIRRCIEAWEREPKCFPLGDSNGATITMGSSPRFPMYGPDFGWGPPLCVRSGRANKFDGKISAFPGKEGPGSVDLEVCLKPETMARLVNDPEFMRFVTVG</sequence>
<dbReference type="EMBL" id="KI392980">
    <property type="protein sequence ID" value="ERN09709.1"/>
    <property type="molecule type" value="Genomic_DNA"/>
</dbReference>
<proteinExistence type="predicted"/>
<evidence type="ECO:0000313" key="3">
    <source>
        <dbReference type="Proteomes" id="UP000017836"/>
    </source>
</evidence>
<evidence type="ECO:0000313" key="2">
    <source>
        <dbReference type="EMBL" id="ERN09709.1"/>
    </source>
</evidence>
<dbReference type="PANTHER" id="PTHR31896:SF64">
    <property type="entry name" value="TRICHOTHECENE 3-O-ACETYLTRANSFERASE"/>
    <property type="match status" value="1"/>
</dbReference>